<name>D8Q0L5_SCHCM</name>
<gene>
    <name evidence="2" type="ORF">SCHCODRAFT_107955</name>
</gene>
<dbReference type="OrthoDB" id="3269050at2759"/>
<dbReference type="InterPro" id="IPR000719">
    <property type="entry name" value="Prot_kinase_dom"/>
</dbReference>
<dbReference type="KEGG" id="scm:SCHCO_02535618"/>
<accession>D8Q0L5</accession>
<dbReference type="PANTHER" id="PTHR37171:SF1">
    <property type="entry name" value="SERINE_THREONINE-PROTEIN KINASE YRZF-RELATED"/>
    <property type="match status" value="1"/>
</dbReference>
<dbReference type="HOGENOM" id="CLU_054599_0_1_1"/>
<dbReference type="eggNOG" id="ENOG502S6Y9">
    <property type="taxonomic scope" value="Eukaryota"/>
</dbReference>
<dbReference type="Proteomes" id="UP000007431">
    <property type="component" value="Unassembled WGS sequence"/>
</dbReference>
<keyword evidence="3" id="KW-1185">Reference proteome</keyword>
<organism evidence="3">
    <name type="scientific">Schizophyllum commune (strain H4-8 / FGSC 9210)</name>
    <name type="common">Split gill fungus</name>
    <dbReference type="NCBI Taxonomy" id="578458"/>
    <lineage>
        <taxon>Eukaryota</taxon>
        <taxon>Fungi</taxon>
        <taxon>Dikarya</taxon>
        <taxon>Basidiomycota</taxon>
        <taxon>Agaricomycotina</taxon>
        <taxon>Agaricomycetes</taxon>
        <taxon>Agaricomycetidae</taxon>
        <taxon>Agaricales</taxon>
        <taxon>Schizophyllaceae</taxon>
        <taxon>Schizophyllum</taxon>
    </lineage>
</organism>
<dbReference type="OMA" id="CWQSICE"/>
<evidence type="ECO:0000313" key="2">
    <source>
        <dbReference type="EMBL" id="EFI97766.1"/>
    </source>
</evidence>
<dbReference type="InterPro" id="IPR011009">
    <property type="entry name" value="Kinase-like_dom_sf"/>
</dbReference>
<sequence>MAPDAAQPDPFPEYSEGKELQLFLKDSNPTLAGRTSITGKIVEAYRPFTMSPVLLVSIPPPAASLENGPPLPSTAIFKLYDRRCFTNIRTDFDEGKPWSLEKEKEYRQYLDDVSNGSATPLDFGSPTFFYDNDVSDGEFEAYLRYMAQRTFDAERSAYERLQELQGKILPTLYGAVEYEAVIPNVRDGSGTVTEMVPGLLLEYVSSLSLRQLITTWRTRDPPLPDSILAAVCAEAVRVVDRVSDFEVLNEDVRVDNFLIRQEFLTSYAQSGDTATLDGAVVLIDLGQCRLRQADESEDEWIEAKWSQDETGAVGFIALNLVRRFVGKDVWKYERDLRYYRPLEE</sequence>
<dbReference type="InParanoid" id="D8Q0L5"/>
<dbReference type="EMBL" id="GL377305">
    <property type="protein sequence ID" value="EFI97766.1"/>
    <property type="molecule type" value="Genomic_DNA"/>
</dbReference>
<dbReference type="GeneID" id="9590673"/>
<dbReference type="VEuPathDB" id="FungiDB:SCHCODRAFT_02535618"/>
<dbReference type="GO" id="GO:0004672">
    <property type="term" value="F:protein kinase activity"/>
    <property type="evidence" value="ECO:0007669"/>
    <property type="project" value="InterPro"/>
</dbReference>
<dbReference type="GO" id="GO:0005524">
    <property type="term" value="F:ATP binding"/>
    <property type="evidence" value="ECO:0007669"/>
    <property type="project" value="InterPro"/>
</dbReference>
<dbReference type="InterPro" id="IPR052396">
    <property type="entry name" value="Meiotic_Drive_Suppr_Kinase"/>
</dbReference>
<evidence type="ECO:0000259" key="1">
    <source>
        <dbReference type="PROSITE" id="PS50011"/>
    </source>
</evidence>
<dbReference type="AlphaFoldDB" id="D8Q0L5"/>
<dbReference type="PROSITE" id="PS50011">
    <property type="entry name" value="PROTEIN_KINASE_DOM"/>
    <property type="match status" value="1"/>
</dbReference>
<feature type="non-terminal residue" evidence="2">
    <location>
        <position position="344"/>
    </location>
</feature>
<dbReference type="PANTHER" id="PTHR37171">
    <property type="entry name" value="SERINE/THREONINE-PROTEIN KINASE YRZF-RELATED"/>
    <property type="match status" value="1"/>
</dbReference>
<dbReference type="SUPFAM" id="SSF56112">
    <property type="entry name" value="Protein kinase-like (PK-like)"/>
    <property type="match status" value="1"/>
</dbReference>
<feature type="domain" description="Protein kinase" evidence="1">
    <location>
        <begin position="107"/>
        <end position="344"/>
    </location>
</feature>
<dbReference type="STRING" id="578458.D8Q0L5"/>
<proteinExistence type="predicted"/>
<dbReference type="Gene3D" id="1.10.510.10">
    <property type="entry name" value="Transferase(Phosphotransferase) domain 1"/>
    <property type="match status" value="1"/>
</dbReference>
<reference evidence="2 3" key="1">
    <citation type="journal article" date="2010" name="Nat. Biotechnol.">
        <title>Genome sequence of the model mushroom Schizophyllum commune.</title>
        <authorList>
            <person name="Ohm R.A."/>
            <person name="de Jong J.F."/>
            <person name="Lugones L.G."/>
            <person name="Aerts A."/>
            <person name="Kothe E."/>
            <person name="Stajich J.E."/>
            <person name="de Vries R.P."/>
            <person name="Record E."/>
            <person name="Levasseur A."/>
            <person name="Baker S.E."/>
            <person name="Bartholomew K.A."/>
            <person name="Coutinho P.M."/>
            <person name="Erdmann S."/>
            <person name="Fowler T.J."/>
            <person name="Gathman A.C."/>
            <person name="Lombard V."/>
            <person name="Henrissat B."/>
            <person name="Knabe N."/>
            <person name="Kuees U."/>
            <person name="Lilly W.W."/>
            <person name="Lindquist E."/>
            <person name="Lucas S."/>
            <person name="Magnuson J.K."/>
            <person name="Piumi F."/>
            <person name="Raudaskoski M."/>
            <person name="Salamov A."/>
            <person name="Schmutz J."/>
            <person name="Schwarze F.W.M.R."/>
            <person name="vanKuyk P.A."/>
            <person name="Horton J.S."/>
            <person name="Grigoriev I.V."/>
            <person name="Woesten H.A.B."/>
        </authorList>
    </citation>
    <scope>NUCLEOTIDE SEQUENCE [LARGE SCALE GENOMIC DNA]</scope>
    <source>
        <strain evidence="3">H4-8 / FGSC 9210</strain>
    </source>
</reference>
<protein>
    <recommendedName>
        <fullName evidence="1">Protein kinase domain-containing protein</fullName>
    </recommendedName>
</protein>
<dbReference type="RefSeq" id="XP_003032669.1">
    <property type="nucleotide sequence ID" value="XM_003032623.1"/>
</dbReference>
<evidence type="ECO:0000313" key="3">
    <source>
        <dbReference type="Proteomes" id="UP000007431"/>
    </source>
</evidence>